<sequence>MTTSLRRRRPPPIGICLLVVLCGCAQSKEDLPPAPAISSPQAGGPAVLPPYKVQVGDMLDVKMYLNPELSEEVVVRPDGMISTAVAEDVPAYGLTPTEISASLREKYKAVLSSPQITVIVHSFAPNRVYVAGEVTNPGEFITVGPNLTVSQAIARAGGVKLSAARAGVFIMRRGTDDKPQALAVNYPDAISGEHPEADVRLAQYDVVYVPRTGVYEAYTFWNQFVQQFVPYNWGFSYNVNSSVSTGH</sequence>
<evidence type="ECO:0000256" key="9">
    <source>
        <dbReference type="ARBA" id="ARBA00023065"/>
    </source>
</evidence>
<evidence type="ECO:0000256" key="13">
    <source>
        <dbReference type="ARBA" id="ARBA00023237"/>
    </source>
</evidence>
<accession>A0A2N3PS51</accession>
<evidence type="ECO:0000256" key="8">
    <source>
        <dbReference type="ARBA" id="ARBA00023047"/>
    </source>
</evidence>
<protein>
    <submittedName>
        <fullName evidence="17">Uncharacterized protein</fullName>
    </submittedName>
</protein>
<evidence type="ECO:0000256" key="5">
    <source>
        <dbReference type="ARBA" id="ARBA00022597"/>
    </source>
</evidence>
<keyword evidence="5" id="KW-0762">Sugar transport</keyword>
<evidence type="ECO:0000259" key="15">
    <source>
        <dbReference type="Pfam" id="PF02563"/>
    </source>
</evidence>
<keyword evidence="8" id="KW-0625">Polysaccharide transport</keyword>
<comment type="similarity">
    <text evidence="2">Belongs to the BexD/CtrA/VexA family.</text>
</comment>
<keyword evidence="18" id="KW-1185">Reference proteome</keyword>
<dbReference type="AlphaFoldDB" id="A0A2N3PS51"/>
<dbReference type="OrthoDB" id="197007at2"/>
<feature type="domain" description="Polysaccharide export protein N-terminal" evidence="15">
    <location>
        <begin position="48"/>
        <end position="120"/>
    </location>
</feature>
<name>A0A2N3PS51_9PROT</name>
<evidence type="ECO:0000256" key="10">
    <source>
        <dbReference type="ARBA" id="ARBA00023114"/>
    </source>
</evidence>
<keyword evidence="11" id="KW-0472">Membrane</keyword>
<evidence type="ECO:0000256" key="14">
    <source>
        <dbReference type="ARBA" id="ARBA00023288"/>
    </source>
</evidence>
<dbReference type="Gene3D" id="3.10.560.10">
    <property type="entry name" value="Outer membrane lipoprotein wza domain like"/>
    <property type="match status" value="1"/>
</dbReference>
<evidence type="ECO:0000256" key="1">
    <source>
        <dbReference type="ARBA" id="ARBA00004571"/>
    </source>
</evidence>
<reference evidence="18" key="1">
    <citation type="submission" date="2017-12" db="EMBL/GenBank/DDBJ databases">
        <title>Draft genome sequence of Telmatospirillum siberiense 26-4b1T, an acidotolerant peatland alphaproteobacterium potentially involved in sulfur cycling.</title>
        <authorList>
            <person name="Hausmann B."/>
            <person name="Pjevac P."/>
            <person name="Schreck K."/>
            <person name="Herbold C.W."/>
            <person name="Daims H."/>
            <person name="Wagner M."/>
            <person name="Pester M."/>
            <person name="Loy A."/>
        </authorList>
    </citation>
    <scope>NUCLEOTIDE SEQUENCE [LARGE SCALE GENOMIC DNA]</scope>
    <source>
        <strain evidence="18">26-4b1</strain>
    </source>
</reference>
<evidence type="ECO:0000256" key="7">
    <source>
        <dbReference type="ARBA" id="ARBA00022729"/>
    </source>
</evidence>
<keyword evidence="4" id="KW-1134">Transmembrane beta strand</keyword>
<keyword evidence="14" id="KW-0449">Lipoprotein</keyword>
<keyword evidence="13" id="KW-0998">Cell outer membrane</keyword>
<dbReference type="RefSeq" id="WP_101251926.1">
    <property type="nucleotide sequence ID" value="NZ_PIUM01000022.1"/>
</dbReference>
<evidence type="ECO:0000259" key="16">
    <source>
        <dbReference type="Pfam" id="PF22461"/>
    </source>
</evidence>
<evidence type="ECO:0000256" key="4">
    <source>
        <dbReference type="ARBA" id="ARBA00022452"/>
    </source>
</evidence>
<keyword evidence="6" id="KW-0812">Transmembrane</keyword>
<dbReference type="InterPro" id="IPR003715">
    <property type="entry name" value="Poly_export_N"/>
</dbReference>
<dbReference type="PANTHER" id="PTHR33619:SF3">
    <property type="entry name" value="POLYSACCHARIDE EXPORT PROTEIN GFCE-RELATED"/>
    <property type="match status" value="1"/>
</dbReference>
<keyword evidence="12" id="KW-0564">Palmitate</keyword>
<dbReference type="InterPro" id="IPR054765">
    <property type="entry name" value="SLBB_dom"/>
</dbReference>
<gene>
    <name evidence="17" type="ORF">CWS72_17540</name>
</gene>
<evidence type="ECO:0000256" key="6">
    <source>
        <dbReference type="ARBA" id="ARBA00022692"/>
    </source>
</evidence>
<feature type="domain" description="SLBB" evidence="16">
    <location>
        <begin position="127"/>
        <end position="209"/>
    </location>
</feature>
<keyword evidence="7" id="KW-0732">Signal</keyword>
<dbReference type="Proteomes" id="UP000233293">
    <property type="component" value="Unassembled WGS sequence"/>
</dbReference>
<evidence type="ECO:0000256" key="3">
    <source>
        <dbReference type="ARBA" id="ARBA00022448"/>
    </source>
</evidence>
<dbReference type="GO" id="GO:0015159">
    <property type="term" value="F:polysaccharide transmembrane transporter activity"/>
    <property type="evidence" value="ECO:0007669"/>
    <property type="project" value="InterPro"/>
</dbReference>
<evidence type="ECO:0000256" key="12">
    <source>
        <dbReference type="ARBA" id="ARBA00023139"/>
    </source>
</evidence>
<keyword evidence="3" id="KW-0813">Transport</keyword>
<keyword evidence="10" id="KW-0626">Porin</keyword>
<dbReference type="EMBL" id="PIUM01000022">
    <property type="protein sequence ID" value="PKU23228.1"/>
    <property type="molecule type" value="Genomic_DNA"/>
</dbReference>
<organism evidence="17 18">
    <name type="scientific">Telmatospirillum siberiense</name>
    <dbReference type="NCBI Taxonomy" id="382514"/>
    <lineage>
        <taxon>Bacteria</taxon>
        <taxon>Pseudomonadati</taxon>
        <taxon>Pseudomonadota</taxon>
        <taxon>Alphaproteobacteria</taxon>
        <taxon>Rhodospirillales</taxon>
        <taxon>Rhodospirillaceae</taxon>
        <taxon>Telmatospirillum</taxon>
    </lineage>
</organism>
<keyword evidence="9" id="KW-0406">Ion transport</keyword>
<dbReference type="PROSITE" id="PS51257">
    <property type="entry name" value="PROKAR_LIPOPROTEIN"/>
    <property type="match status" value="1"/>
</dbReference>
<dbReference type="Pfam" id="PF02563">
    <property type="entry name" value="Poly_export"/>
    <property type="match status" value="1"/>
</dbReference>
<dbReference type="PANTHER" id="PTHR33619">
    <property type="entry name" value="POLYSACCHARIDE EXPORT PROTEIN GFCE-RELATED"/>
    <property type="match status" value="1"/>
</dbReference>
<comment type="caution">
    <text evidence="17">The sequence shown here is derived from an EMBL/GenBank/DDBJ whole genome shotgun (WGS) entry which is preliminary data.</text>
</comment>
<dbReference type="Pfam" id="PF22461">
    <property type="entry name" value="SLBB_2"/>
    <property type="match status" value="1"/>
</dbReference>
<evidence type="ECO:0000313" key="17">
    <source>
        <dbReference type="EMBL" id="PKU23228.1"/>
    </source>
</evidence>
<proteinExistence type="inferred from homology"/>
<evidence type="ECO:0000313" key="18">
    <source>
        <dbReference type="Proteomes" id="UP000233293"/>
    </source>
</evidence>
<evidence type="ECO:0000256" key="11">
    <source>
        <dbReference type="ARBA" id="ARBA00023136"/>
    </source>
</evidence>
<evidence type="ECO:0000256" key="2">
    <source>
        <dbReference type="ARBA" id="ARBA00009450"/>
    </source>
</evidence>
<comment type="subcellular location">
    <subcellularLocation>
        <location evidence="1">Cell outer membrane</location>
        <topology evidence="1">Multi-pass membrane protein</topology>
    </subcellularLocation>
</comment>
<dbReference type="InterPro" id="IPR049712">
    <property type="entry name" value="Poly_export"/>
</dbReference>